<dbReference type="SMART" id="SM00356">
    <property type="entry name" value="ZnF_C3H1"/>
    <property type="match status" value="2"/>
</dbReference>
<accession>A0A6G0SEC8</accession>
<feature type="region of interest" description="Disordered" evidence="2">
    <location>
        <begin position="345"/>
        <end position="393"/>
    </location>
</feature>
<dbReference type="InterPro" id="IPR019496">
    <property type="entry name" value="NUFIP1_cons_dom"/>
</dbReference>
<dbReference type="PANTHER" id="PTHR13309">
    <property type="entry name" value="NUCLEAR FRAGILE X MENTAL RETARDATION PROTEIN INTERACTING PROTEIN 1"/>
    <property type="match status" value="1"/>
</dbReference>
<dbReference type="GO" id="GO:0000492">
    <property type="term" value="P:box C/D snoRNP assembly"/>
    <property type="evidence" value="ECO:0007669"/>
    <property type="project" value="TreeGrafter"/>
</dbReference>
<dbReference type="InterPro" id="IPR039136">
    <property type="entry name" value="NUFIP1-like"/>
</dbReference>
<feature type="domain" description="C3H1-type" evidence="3">
    <location>
        <begin position="176"/>
        <end position="198"/>
    </location>
</feature>
<dbReference type="Proteomes" id="UP000486351">
    <property type="component" value="Unassembled WGS sequence"/>
</dbReference>
<evidence type="ECO:0000259" key="3">
    <source>
        <dbReference type="PROSITE" id="PS50103"/>
    </source>
</evidence>
<proteinExistence type="predicted"/>
<dbReference type="PANTHER" id="PTHR13309:SF0">
    <property type="entry name" value="FMR1-INTERACTING PROTEIN NUFIP1"/>
    <property type="match status" value="1"/>
</dbReference>
<evidence type="ECO:0000256" key="2">
    <source>
        <dbReference type="SAM" id="MobiDB-lite"/>
    </source>
</evidence>
<evidence type="ECO:0000256" key="1">
    <source>
        <dbReference type="PROSITE-ProRule" id="PRU00723"/>
    </source>
</evidence>
<dbReference type="GO" id="GO:0003723">
    <property type="term" value="F:RNA binding"/>
    <property type="evidence" value="ECO:0007669"/>
    <property type="project" value="InterPro"/>
</dbReference>
<dbReference type="Pfam" id="PF10453">
    <property type="entry name" value="NUFIP1"/>
    <property type="match status" value="1"/>
</dbReference>
<feature type="zinc finger region" description="C3H1-type" evidence="1">
    <location>
        <begin position="176"/>
        <end position="198"/>
    </location>
</feature>
<dbReference type="EMBL" id="QXFY01000103">
    <property type="protein sequence ID" value="KAE9356968.1"/>
    <property type="molecule type" value="Genomic_DNA"/>
</dbReference>
<gene>
    <name evidence="4" type="ORF">PF008_g3383</name>
</gene>
<dbReference type="GO" id="GO:0008270">
    <property type="term" value="F:zinc ion binding"/>
    <property type="evidence" value="ECO:0007669"/>
    <property type="project" value="UniProtKB-KW"/>
</dbReference>
<feature type="region of interest" description="Disordered" evidence="2">
    <location>
        <begin position="410"/>
        <end position="438"/>
    </location>
</feature>
<dbReference type="PROSITE" id="PS50103">
    <property type="entry name" value="ZF_C3H1"/>
    <property type="match status" value="2"/>
</dbReference>
<feature type="domain" description="C3H1-type" evidence="3">
    <location>
        <begin position="144"/>
        <end position="172"/>
    </location>
</feature>
<protein>
    <recommendedName>
        <fullName evidence="3">C3H1-type domain-containing protein</fullName>
    </recommendedName>
</protein>
<reference evidence="4 5" key="1">
    <citation type="submission" date="2018-09" db="EMBL/GenBank/DDBJ databases">
        <title>Genomic investigation of the strawberry pathogen Phytophthora fragariae indicates pathogenicity is determined by transcriptional variation in three key races.</title>
        <authorList>
            <person name="Adams T.M."/>
            <person name="Armitage A.D."/>
            <person name="Sobczyk M.K."/>
            <person name="Bates H.J."/>
            <person name="Dunwell J.M."/>
            <person name="Nellist C.F."/>
            <person name="Harrison R.J."/>
        </authorList>
    </citation>
    <scope>NUCLEOTIDE SEQUENCE [LARGE SCALE GENOMIC DNA]</scope>
    <source>
        <strain evidence="4 5">NOV-77</strain>
    </source>
</reference>
<keyword evidence="1" id="KW-0479">Metal-binding</keyword>
<keyword evidence="1" id="KW-0863">Zinc-finger</keyword>
<dbReference type="InterPro" id="IPR000571">
    <property type="entry name" value="Znf_CCCH"/>
</dbReference>
<organism evidence="4 5">
    <name type="scientific">Phytophthora fragariae</name>
    <dbReference type="NCBI Taxonomy" id="53985"/>
    <lineage>
        <taxon>Eukaryota</taxon>
        <taxon>Sar</taxon>
        <taxon>Stramenopiles</taxon>
        <taxon>Oomycota</taxon>
        <taxon>Peronosporomycetes</taxon>
        <taxon>Peronosporales</taxon>
        <taxon>Peronosporaceae</taxon>
        <taxon>Phytophthora</taxon>
    </lineage>
</organism>
<name>A0A6G0SEC8_9STRA</name>
<evidence type="ECO:0000313" key="4">
    <source>
        <dbReference type="EMBL" id="KAE9356968.1"/>
    </source>
</evidence>
<comment type="caution">
    <text evidence="4">The sequence shown here is derived from an EMBL/GenBank/DDBJ whole genome shotgun (WGS) entry which is preliminary data.</text>
</comment>
<feature type="compositionally biased region" description="Basic and acidic residues" evidence="2">
    <location>
        <begin position="358"/>
        <end position="377"/>
    </location>
</feature>
<dbReference type="AlphaFoldDB" id="A0A6G0SEC8"/>
<keyword evidence="1" id="KW-0862">Zinc</keyword>
<sequence length="438" mass="47584">MKTHVMCPDCDFTASKRVVVVHHQTAHGEYAGEGLKEIEVEGQKFMVLVGNSAEDIAKWREERRKKWFAMSRQPKPPTTTSVSACVAGKRKHSVSSDEDLEEGEIEEDEEAKAKIDFRKTAMNAAGPLLGTSGTADLAPPAKKQRKTMLCKWFMRGRCRFDDAHCKHSHDTSAFGCRAMMFKGSCYKGMDCPFSHDTAVMSGQRERSRKASKEQATEQQWRGEQKSLLRKLLAKDVRVEQRKMLQIVHFLVANDFLRSSDGDMSAKKSVVNIEVLKSEEASTVMTAEASDPITLASEDIVMEEASNGVEPEQVSKELDVAAPEVAESAKAVEADENVLPVVEASACEQESQGVPKSPITKESDVIAPSHDDESKANGEEALAGASSDVQKPQCNAESAIIEDVVASVSSKDTELVAAASSSGEEPAKEVAESGLADSS</sequence>
<feature type="region of interest" description="Disordered" evidence="2">
    <location>
        <begin position="68"/>
        <end position="88"/>
    </location>
</feature>
<feature type="zinc finger region" description="C3H1-type" evidence="1">
    <location>
        <begin position="144"/>
        <end position="172"/>
    </location>
</feature>
<dbReference type="GO" id="GO:0005634">
    <property type="term" value="C:nucleus"/>
    <property type="evidence" value="ECO:0007669"/>
    <property type="project" value="TreeGrafter"/>
</dbReference>
<dbReference type="Gene3D" id="4.10.1000.10">
    <property type="entry name" value="Zinc finger, CCCH-type"/>
    <property type="match status" value="1"/>
</dbReference>
<evidence type="ECO:0000313" key="5">
    <source>
        <dbReference type="Proteomes" id="UP000486351"/>
    </source>
</evidence>